<dbReference type="RefSeq" id="WP_185177484.1">
    <property type="nucleotide sequence ID" value="NZ_CBCSEP010000011.1"/>
</dbReference>
<evidence type="ECO:0000313" key="3">
    <source>
        <dbReference type="Proteomes" id="UP000574133"/>
    </source>
</evidence>
<dbReference type="Gene3D" id="3.40.630.30">
    <property type="match status" value="1"/>
</dbReference>
<protein>
    <submittedName>
        <fullName evidence="2">GNAT family N-acetyltransferase</fullName>
    </submittedName>
</protein>
<evidence type="ECO:0000313" key="2">
    <source>
        <dbReference type="EMBL" id="MBB6676186.1"/>
    </source>
</evidence>
<dbReference type="AlphaFoldDB" id="A0A841T805"/>
<keyword evidence="2" id="KW-0808">Transferase</keyword>
<dbReference type="PROSITE" id="PS51186">
    <property type="entry name" value="GNAT"/>
    <property type="match status" value="1"/>
</dbReference>
<accession>A0A841T805</accession>
<dbReference type="InterPro" id="IPR016181">
    <property type="entry name" value="Acyl_CoA_acyltransferase"/>
</dbReference>
<dbReference type="GO" id="GO:0016747">
    <property type="term" value="F:acyltransferase activity, transferring groups other than amino-acyl groups"/>
    <property type="evidence" value="ECO:0007669"/>
    <property type="project" value="InterPro"/>
</dbReference>
<keyword evidence="3" id="KW-1185">Reference proteome</keyword>
<dbReference type="EMBL" id="JACJVN010000012">
    <property type="protein sequence ID" value="MBB6676186.1"/>
    <property type="molecule type" value="Genomic_DNA"/>
</dbReference>
<dbReference type="Pfam" id="PF00583">
    <property type="entry name" value="Acetyltransf_1"/>
    <property type="match status" value="1"/>
</dbReference>
<organism evidence="2 3">
    <name type="scientific">Cohnella lubricantis</name>
    <dbReference type="NCBI Taxonomy" id="2163172"/>
    <lineage>
        <taxon>Bacteria</taxon>
        <taxon>Bacillati</taxon>
        <taxon>Bacillota</taxon>
        <taxon>Bacilli</taxon>
        <taxon>Bacillales</taxon>
        <taxon>Paenibacillaceae</taxon>
        <taxon>Cohnella</taxon>
    </lineage>
</organism>
<sequence length="223" mass="25298">MFKSWIATDGERMAPAVIRNYTLADIDGLIEVQKACFPPPYPPELWWNDEQIREHVTRFPEGALCVEMEGRIVGSMTGMRRSLGHAEKHDWASVTDEGYIRNHEPDGDTLYVVDIGVMPAYRRFGLGRWLMQSMYETVVHLGCRRLLGAGRMPGYHLVAGRISPEAYLEEVARGERKDPVLTFLLKNGRTPVGVVRDYLDDEESCNNAAIMEWRNPFLSGPQG</sequence>
<reference evidence="2 3" key="1">
    <citation type="submission" date="2020-08" db="EMBL/GenBank/DDBJ databases">
        <title>Cohnella phylogeny.</title>
        <authorList>
            <person name="Dunlap C."/>
        </authorList>
    </citation>
    <scope>NUCLEOTIDE SEQUENCE [LARGE SCALE GENOMIC DNA]</scope>
    <source>
        <strain evidence="2 3">DSM 103658</strain>
    </source>
</reference>
<feature type="domain" description="N-acetyltransferase" evidence="1">
    <location>
        <begin position="16"/>
        <end position="216"/>
    </location>
</feature>
<gene>
    <name evidence="2" type="ORF">H4Q31_02475</name>
</gene>
<comment type="caution">
    <text evidence="2">The sequence shown here is derived from an EMBL/GenBank/DDBJ whole genome shotgun (WGS) entry which is preliminary data.</text>
</comment>
<dbReference type="InterPro" id="IPR000182">
    <property type="entry name" value="GNAT_dom"/>
</dbReference>
<dbReference type="SUPFAM" id="SSF55729">
    <property type="entry name" value="Acyl-CoA N-acyltransferases (Nat)"/>
    <property type="match status" value="1"/>
</dbReference>
<name>A0A841T805_9BACL</name>
<evidence type="ECO:0000259" key="1">
    <source>
        <dbReference type="PROSITE" id="PS51186"/>
    </source>
</evidence>
<proteinExistence type="predicted"/>
<dbReference type="Proteomes" id="UP000574133">
    <property type="component" value="Unassembled WGS sequence"/>
</dbReference>
<dbReference type="CDD" id="cd04301">
    <property type="entry name" value="NAT_SF"/>
    <property type="match status" value="1"/>
</dbReference>